<accession>A0ABQ6HRU6</accession>
<evidence type="ECO:0000259" key="2">
    <source>
        <dbReference type="PROSITE" id="PS51186"/>
    </source>
</evidence>
<evidence type="ECO:0000313" key="3">
    <source>
        <dbReference type="EMBL" id="GMA20239.1"/>
    </source>
</evidence>
<dbReference type="Pfam" id="PF00583">
    <property type="entry name" value="Acetyltransf_1"/>
    <property type="match status" value="1"/>
</dbReference>
<organism evidence="3 4">
    <name type="scientific">Arsenicicoccus piscis</name>
    <dbReference type="NCBI Taxonomy" id="673954"/>
    <lineage>
        <taxon>Bacteria</taxon>
        <taxon>Bacillati</taxon>
        <taxon>Actinomycetota</taxon>
        <taxon>Actinomycetes</taxon>
        <taxon>Micrococcales</taxon>
        <taxon>Intrasporangiaceae</taxon>
        <taxon>Arsenicicoccus</taxon>
    </lineage>
</organism>
<dbReference type="EMBL" id="BSUJ01000001">
    <property type="protein sequence ID" value="GMA20239.1"/>
    <property type="molecule type" value="Genomic_DNA"/>
</dbReference>
<comment type="caution">
    <text evidence="3">The sequence shown here is derived from an EMBL/GenBank/DDBJ whole genome shotgun (WGS) entry which is preliminary data.</text>
</comment>
<name>A0ABQ6HRU6_9MICO</name>
<dbReference type="CDD" id="cd04301">
    <property type="entry name" value="NAT_SF"/>
    <property type="match status" value="1"/>
</dbReference>
<sequence length="236" mass="25917">MERESIVVSEVAIDDEATFREYAAAEDGAWRAGRPHEPTIAWRERLAAFRALQDTQAVLFVARDGESGPVVGAAQLMLPRMANTDLAHPTVLVPPEHRRRGVGAALGRATLDRSRAEGRTRFVGEVIIPRGAQDSTDVAFARSFGLRESYRDVRSELAVPIAPALDVELRAECEPHWEGYRFESYVNGVPDDLLTAYLTLDGLVEVDSPTGRPTSRPRSPAPSPTVGARRCWSTRA</sequence>
<protein>
    <recommendedName>
        <fullName evidence="2">N-acetyltransferase domain-containing protein</fullName>
    </recommendedName>
</protein>
<feature type="region of interest" description="Disordered" evidence="1">
    <location>
        <begin position="207"/>
        <end position="236"/>
    </location>
</feature>
<reference evidence="4" key="1">
    <citation type="journal article" date="2019" name="Int. J. Syst. Evol. Microbiol.">
        <title>The Global Catalogue of Microorganisms (GCM) 10K type strain sequencing project: providing services to taxonomists for standard genome sequencing and annotation.</title>
        <authorList>
            <consortium name="The Broad Institute Genomics Platform"/>
            <consortium name="The Broad Institute Genome Sequencing Center for Infectious Disease"/>
            <person name="Wu L."/>
            <person name="Ma J."/>
        </authorList>
    </citation>
    <scope>NUCLEOTIDE SEQUENCE [LARGE SCALE GENOMIC DNA]</scope>
    <source>
        <strain evidence="4">NBRC 105830</strain>
    </source>
</reference>
<dbReference type="InterPro" id="IPR000182">
    <property type="entry name" value="GNAT_dom"/>
</dbReference>
<dbReference type="InterPro" id="IPR016181">
    <property type="entry name" value="Acyl_CoA_acyltransferase"/>
</dbReference>
<feature type="compositionally biased region" description="Low complexity" evidence="1">
    <location>
        <begin position="208"/>
        <end position="218"/>
    </location>
</feature>
<dbReference type="Proteomes" id="UP001157109">
    <property type="component" value="Unassembled WGS sequence"/>
</dbReference>
<dbReference type="Gene3D" id="3.40.630.30">
    <property type="match status" value="1"/>
</dbReference>
<keyword evidence="4" id="KW-1185">Reference proteome</keyword>
<dbReference type="PROSITE" id="PS51186">
    <property type="entry name" value="GNAT"/>
    <property type="match status" value="1"/>
</dbReference>
<proteinExistence type="predicted"/>
<dbReference type="RefSeq" id="WP_284284568.1">
    <property type="nucleotide sequence ID" value="NZ_BSUJ01000001.1"/>
</dbReference>
<dbReference type="SUPFAM" id="SSF55729">
    <property type="entry name" value="Acyl-CoA N-acyltransferases (Nat)"/>
    <property type="match status" value="1"/>
</dbReference>
<feature type="domain" description="N-acetyltransferase" evidence="2">
    <location>
        <begin position="6"/>
        <end position="166"/>
    </location>
</feature>
<evidence type="ECO:0000313" key="4">
    <source>
        <dbReference type="Proteomes" id="UP001157109"/>
    </source>
</evidence>
<evidence type="ECO:0000256" key="1">
    <source>
        <dbReference type="SAM" id="MobiDB-lite"/>
    </source>
</evidence>
<gene>
    <name evidence="3" type="ORF">GCM10025862_22600</name>
</gene>